<dbReference type="NCBIfam" id="TIGR00536">
    <property type="entry name" value="hemK_fam"/>
    <property type="match status" value="1"/>
</dbReference>
<evidence type="ECO:0000259" key="4">
    <source>
        <dbReference type="Pfam" id="PF05175"/>
    </source>
</evidence>
<dbReference type="AlphaFoldDB" id="A0A2T4Z106"/>
<evidence type="ECO:0000256" key="3">
    <source>
        <dbReference type="ARBA" id="ARBA00022691"/>
    </source>
</evidence>
<comment type="caution">
    <text evidence="5">The sequence shown here is derived from an EMBL/GenBank/DDBJ whole genome shotgun (WGS) entry which is preliminary data.</text>
</comment>
<accession>A0A2T4Z106</accession>
<dbReference type="GO" id="GO:0005829">
    <property type="term" value="C:cytosol"/>
    <property type="evidence" value="ECO:0007669"/>
    <property type="project" value="TreeGrafter"/>
</dbReference>
<dbReference type="GO" id="GO:0036009">
    <property type="term" value="F:protein-glutamine N-methyltransferase activity"/>
    <property type="evidence" value="ECO:0007669"/>
    <property type="project" value="InterPro"/>
</dbReference>
<dbReference type="RefSeq" id="WP_108178202.1">
    <property type="nucleotide sequence ID" value="NZ_PZZL01000006.1"/>
</dbReference>
<dbReference type="InterPro" id="IPR002052">
    <property type="entry name" value="DNA_methylase_N6_adenine_CS"/>
</dbReference>
<dbReference type="InterPro" id="IPR007848">
    <property type="entry name" value="Small_mtfrase_dom"/>
</dbReference>
<reference evidence="5 6" key="1">
    <citation type="submission" date="2018-04" db="EMBL/GenBank/DDBJ databases">
        <title>Genomic Encyclopedia of Archaeal and Bacterial Type Strains, Phase II (KMG-II): from individual species to whole genera.</title>
        <authorList>
            <person name="Goeker M."/>
        </authorList>
    </citation>
    <scope>NUCLEOTIDE SEQUENCE [LARGE SCALE GENOMIC DNA]</scope>
    <source>
        <strain evidence="5 6">DSM 25521</strain>
    </source>
</reference>
<proteinExistence type="predicted"/>
<keyword evidence="6" id="KW-1185">Reference proteome</keyword>
<dbReference type="PANTHER" id="PTHR47806">
    <property type="entry name" value="50S RIBOSOMAL PROTEIN L3 GLUTAMINE METHYLTRANSFERASE"/>
    <property type="match status" value="1"/>
</dbReference>
<dbReference type="PIRSF" id="PIRSF037167">
    <property type="entry name" value="Mtase_YfcB_prd"/>
    <property type="match status" value="1"/>
</dbReference>
<evidence type="ECO:0000256" key="2">
    <source>
        <dbReference type="ARBA" id="ARBA00022679"/>
    </source>
</evidence>
<dbReference type="Proteomes" id="UP000241808">
    <property type="component" value="Unassembled WGS sequence"/>
</dbReference>
<dbReference type="GO" id="GO:0003676">
    <property type="term" value="F:nucleic acid binding"/>
    <property type="evidence" value="ECO:0007669"/>
    <property type="project" value="InterPro"/>
</dbReference>
<dbReference type="InterPro" id="IPR004556">
    <property type="entry name" value="HemK-like"/>
</dbReference>
<dbReference type="Pfam" id="PF05175">
    <property type="entry name" value="MTS"/>
    <property type="match status" value="1"/>
</dbReference>
<keyword evidence="5" id="KW-0689">Ribosomal protein</keyword>
<dbReference type="NCBIfam" id="TIGR03533">
    <property type="entry name" value="L3_gln_methyl"/>
    <property type="match status" value="1"/>
</dbReference>
<dbReference type="PANTHER" id="PTHR47806:SF1">
    <property type="entry name" value="RIBOSOMAL PROTEIN UL3 GLUTAMINE METHYLTRANSFERASE"/>
    <property type="match status" value="1"/>
</dbReference>
<dbReference type="PROSITE" id="PS00092">
    <property type="entry name" value="N6_MTASE"/>
    <property type="match status" value="1"/>
</dbReference>
<evidence type="ECO:0000256" key="1">
    <source>
        <dbReference type="ARBA" id="ARBA00022603"/>
    </source>
</evidence>
<evidence type="ECO:0000313" key="6">
    <source>
        <dbReference type="Proteomes" id="UP000241808"/>
    </source>
</evidence>
<gene>
    <name evidence="5" type="ORF">C8P69_10670</name>
</gene>
<sequence>MAPTPASPADDLLTVRDLLRYAVSRFGAAKLAYGHGTTTALDEAAFMLLEGLSLPIDDLAPWLEARLTRPERETLLGLIEARVTTRKPAPYLLGRAYIQGVPFRVDERVIIPRSYLGEMMMTGALAGDGAGPVPDPFAVERVLDLCTGSGCLAILAAMAFPEASVDAVDLSSDALEVAKLNVADHEMGERVRLLQGDLFAPLKGQRYDLIITNPPYVAQGEVDAFPAEFKAEPVMAHLGGADGLDIVRRILRTAGDHLTPDGGLLCEIGTGRDILEEEFDLPFLWLDSEESEGEVFWLTARDLAGR</sequence>
<name>A0A2T4Z106_9HYPH</name>
<evidence type="ECO:0000313" key="5">
    <source>
        <dbReference type="EMBL" id="PTM53417.1"/>
    </source>
</evidence>
<organism evidence="5 6">
    <name type="scientific">Phreatobacter oligotrophus</name>
    <dbReference type="NCBI Taxonomy" id="1122261"/>
    <lineage>
        <taxon>Bacteria</taxon>
        <taxon>Pseudomonadati</taxon>
        <taxon>Pseudomonadota</taxon>
        <taxon>Alphaproteobacteria</taxon>
        <taxon>Hyphomicrobiales</taxon>
        <taxon>Phreatobacteraceae</taxon>
        <taxon>Phreatobacter</taxon>
    </lineage>
</organism>
<keyword evidence="3" id="KW-0949">S-adenosyl-L-methionine</keyword>
<feature type="domain" description="Methyltransferase small" evidence="4">
    <location>
        <begin position="140"/>
        <end position="223"/>
    </location>
</feature>
<dbReference type="SUPFAM" id="SSF53335">
    <property type="entry name" value="S-adenosyl-L-methionine-dependent methyltransferases"/>
    <property type="match status" value="1"/>
</dbReference>
<dbReference type="CDD" id="cd02440">
    <property type="entry name" value="AdoMet_MTases"/>
    <property type="match status" value="1"/>
</dbReference>
<dbReference type="EMBL" id="PZZL01000006">
    <property type="protein sequence ID" value="PTM53417.1"/>
    <property type="molecule type" value="Genomic_DNA"/>
</dbReference>
<protein>
    <submittedName>
        <fullName evidence="5">[LSU ribosomal protein L3P]-glutamine N5-methyltransferase</fullName>
    </submittedName>
</protein>
<dbReference type="GO" id="GO:0032259">
    <property type="term" value="P:methylation"/>
    <property type="evidence" value="ECO:0007669"/>
    <property type="project" value="UniProtKB-KW"/>
</dbReference>
<dbReference type="InterPro" id="IPR017127">
    <property type="entry name" value="Ribosome_uL3_MTase"/>
</dbReference>
<keyword evidence="5" id="KW-0687">Ribonucleoprotein</keyword>
<dbReference type="Gene3D" id="3.40.50.150">
    <property type="entry name" value="Vaccinia Virus protein VP39"/>
    <property type="match status" value="1"/>
</dbReference>
<dbReference type="OrthoDB" id="9800643at2"/>
<dbReference type="InterPro" id="IPR029063">
    <property type="entry name" value="SAM-dependent_MTases_sf"/>
</dbReference>
<keyword evidence="1 5" id="KW-0489">Methyltransferase</keyword>
<keyword evidence="2 5" id="KW-0808">Transferase</keyword>
<dbReference type="GO" id="GO:0005840">
    <property type="term" value="C:ribosome"/>
    <property type="evidence" value="ECO:0007669"/>
    <property type="project" value="UniProtKB-KW"/>
</dbReference>